<comment type="caution">
    <text evidence="1">The sequence shown here is derived from an EMBL/GenBank/DDBJ whole genome shotgun (WGS) entry which is preliminary data.</text>
</comment>
<dbReference type="Proteomes" id="UP000635565">
    <property type="component" value="Unassembled WGS sequence"/>
</dbReference>
<evidence type="ECO:0000313" key="2">
    <source>
        <dbReference type="Proteomes" id="UP000635565"/>
    </source>
</evidence>
<accession>A0ABQ3VRP2</accession>
<dbReference type="EMBL" id="BNJJ01000025">
    <property type="protein sequence ID" value="GHO88565.1"/>
    <property type="molecule type" value="Genomic_DNA"/>
</dbReference>
<organism evidence="1 2">
    <name type="scientific">Dictyobacter formicarum</name>
    <dbReference type="NCBI Taxonomy" id="2778368"/>
    <lineage>
        <taxon>Bacteria</taxon>
        <taxon>Bacillati</taxon>
        <taxon>Chloroflexota</taxon>
        <taxon>Ktedonobacteria</taxon>
        <taxon>Ktedonobacterales</taxon>
        <taxon>Dictyobacteraceae</taxon>
        <taxon>Dictyobacter</taxon>
    </lineage>
</organism>
<reference evidence="1 2" key="1">
    <citation type="journal article" date="2021" name="Int. J. Syst. Evol. Microbiol.">
        <title>Reticulibacter mediterranei gen. nov., sp. nov., within the new family Reticulibacteraceae fam. nov., and Ktedonospora formicarum gen. nov., sp. nov., Ktedonobacter robiniae sp. nov., Dictyobacter formicarum sp. nov. and Dictyobacter arantiisoli sp. nov., belonging to the class Ktedonobacteria.</title>
        <authorList>
            <person name="Yabe S."/>
            <person name="Zheng Y."/>
            <person name="Wang C.M."/>
            <person name="Sakai Y."/>
            <person name="Abe K."/>
            <person name="Yokota A."/>
            <person name="Donadio S."/>
            <person name="Cavaletti L."/>
            <person name="Monciardini P."/>
        </authorList>
    </citation>
    <scope>NUCLEOTIDE SEQUENCE [LARGE SCALE GENOMIC DNA]</scope>
    <source>
        <strain evidence="1 2">SOSP1-9</strain>
    </source>
</reference>
<sequence length="72" mass="7943">MVGWEDGDTHSPLDRDESIAHLCSHPGDAARITGEQFKRGTYIERTYLNAKRGWPESECKDPMEGTGYGGSA</sequence>
<protein>
    <submittedName>
        <fullName evidence="1">Uncharacterized protein</fullName>
    </submittedName>
</protein>
<gene>
    <name evidence="1" type="ORF">KSZ_65710</name>
</gene>
<evidence type="ECO:0000313" key="1">
    <source>
        <dbReference type="EMBL" id="GHO88565.1"/>
    </source>
</evidence>
<name>A0ABQ3VRP2_9CHLR</name>
<keyword evidence="2" id="KW-1185">Reference proteome</keyword>
<proteinExistence type="predicted"/>